<proteinExistence type="predicted"/>
<keyword evidence="2" id="KW-0677">Repeat</keyword>
<dbReference type="InterPro" id="IPR032675">
    <property type="entry name" value="LRR_dom_sf"/>
</dbReference>
<reference evidence="4" key="1">
    <citation type="submission" date="2014-01" db="EMBL/GenBank/DDBJ databases">
        <title>The Genome Sequence of Anopheles farauti FAR1 (V2).</title>
        <authorList>
            <consortium name="The Broad Institute Genomics Platform"/>
            <person name="Neafsey D.E."/>
            <person name="Besansky N."/>
            <person name="Howell P."/>
            <person name="Walton C."/>
            <person name="Young S.K."/>
            <person name="Zeng Q."/>
            <person name="Gargeya S."/>
            <person name="Fitzgerald M."/>
            <person name="Haas B."/>
            <person name="Abouelleil A."/>
            <person name="Allen A.W."/>
            <person name="Alvarado L."/>
            <person name="Arachchi H.M."/>
            <person name="Berlin A.M."/>
            <person name="Chapman S.B."/>
            <person name="Gainer-Dewar J."/>
            <person name="Goldberg J."/>
            <person name="Griggs A."/>
            <person name="Gujja S."/>
            <person name="Hansen M."/>
            <person name="Howarth C."/>
            <person name="Imamovic A."/>
            <person name="Ireland A."/>
            <person name="Larimer J."/>
            <person name="McCowan C."/>
            <person name="Murphy C."/>
            <person name="Pearson M."/>
            <person name="Poon T.W."/>
            <person name="Priest M."/>
            <person name="Roberts A."/>
            <person name="Saif S."/>
            <person name="Shea T."/>
            <person name="Sisk P."/>
            <person name="Sykes S."/>
            <person name="Wortman J."/>
            <person name="Nusbaum C."/>
            <person name="Birren B."/>
        </authorList>
    </citation>
    <scope>NUCLEOTIDE SEQUENCE [LARGE SCALE GENOMIC DNA]</scope>
    <source>
        <strain evidence="4">FAR1</strain>
    </source>
</reference>
<keyword evidence="1" id="KW-0433">Leucine-rich repeat</keyword>
<dbReference type="InterPro" id="IPR050333">
    <property type="entry name" value="SLRP"/>
</dbReference>
<sequence length="403" mass="46651">MGQTITILIAMKYPTDGLITFSNCAKGDPRPLPSLFCIPQAVQVLLMNAYVYRVHEWNDTTFTIRRTDRHELVVLDGARRLRYVYMQRNPSVFQIYIHHCALNGVPKTIRNLPELSKLTIRHCQLRYLDLNDFVSVPMLSVLDVSGNKIMSIVELATTARTVALQQLYLANNSLPLLNVSVFHGLTELRCLVLDGNRLERIESRLSLLTLEELSIRRNRLTTLDLTGWQLPALKFLFCNNNRLSTAPSGWTTLWQLETLDLSYNRLRGFCMDDLYLTQVRALNLAANELTNITTTQARLHLPLERFQAPHNRLRVLDISHWSMPNLWDFNVKRNRLSALGDVFFRFPNIASTMDLGYNPWSCEWLRRVHPGDLRRKQYGCMSTNHECPEGRVMVEGNLWMCCW</sequence>
<evidence type="ECO:0000313" key="3">
    <source>
        <dbReference type="EnsemblMetazoa" id="AFAF013682-PA"/>
    </source>
</evidence>
<organism evidence="3 4">
    <name type="scientific">Anopheles farauti</name>
    <dbReference type="NCBI Taxonomy" id="69004"/>
    <lineage>
        <taxon>Eukaryota</taxon>
        <taxon>Metazoa</taxon>
        <taxon>Ecdysozoa</taxon>
        <taxon>Arthropoda</taxon>
        <taxon>Hexapoda</taxon>
        <taxon>Insecta</taxon>
        <taxon>Pterygota</taxon>
        <taxon>Neoptera</taxon>
        <taxon>Endopterygota</taxon>
        <taxon>Diptera</taxon>
        <taxon>Nematocera</taxon>
        <taxon>Culicoidea</taxon>
        <taxon>Culicidae</taxon>
        <taxon>Anophelinae</taxon>
        <taxon>Anopheles</taxon>
    </lineage>
</organism>
<dbReference type="EMBL" id="AXCN02000381">
    <property type="status" value="NOT_ANNOTATED_CDS"/>
    <property type="molecule type" value="Genomic_DNA"/>
</dbReference>
<evidence type="ECO:0000313" key="4">
    <source>
        <dbReference type="Proteomes" id="UP000075886"/>
    </source>
</evidence>
<dbReference type="GO" id="GO:0005615">
    <property type="term" value="C:extracellular space"/>
    <property type="evidence" value="ECO:0007669"/>
    <property type="project" value="TreeGrafter"/>
</dbReference>
<dbReference type="PANTHER" id="PTHR45712">
    <property type="entry name" value="AGAP008170-PA"/>
    <property type="match status" value="1"/>
</dbReference>
<dbReference type="EnsemblMetazoa" id="AFAF013682-RA">
    <property type="protein sequence ID" value="AFAF013682-PA"/>
    <property type="gene ID" value="AFAF013682"/>
</dbReference>
<dbReference type="AlphaFoldDB" id="A0A182QNE7"/>
<reference evidence="3" key="2">
    <citation type="submission" date="2020-05" db="UniProtKB">
        <authorList>
            <consortium name="EnsemblMetazoa"/>
        </authorList>
    </citation>
    <scope>IDENTIFICATION</scope>
    <source>
        <strain evidence="3">FAR1</strain>
    </source>
</reference>
<dbReference type="InterPro" id="IPR001611">
    <property type="entry name" value="Leu-rich_rpt"/>
</dbReference>
<dbReference type="STRING" id="69004.A0A182QNE7"/>
<dbReference type="SUPFAM" id="SSF52058">
    <property type="entry name" value="L domain-like"/>
    <property type="match status" value="1"/>
</dbReference>
<name>A0A182QNE7_9DIPT</name>
<dbReference type="SMART" id="SM00369">
    <property type="entry name" value="LRR_TYP"/>
    <property type="match status" value="7"/>
</dbReference>
<dbReference type="Pfam" id="PF00560">
    <property type="entry name" value="LRR_1"/>
    <property type="match status" value="1"/>
</dbReference>
<protein>
    <recommendedName>
        <fullName evidence="5">Leucine rich immune protein (Coil-less)</fullName>
    </recommendedName>
</protein>
<evidence type="ECO:0008006" key="5">
    <source>
        <dbReference type="Google" id="ProtNLM"/>
    </source>
</evidence>
<dbReference type="Gene3D" id="3.80.10.10">
    <property type="entry name" value="Ribonuclease Inhibitor"/>
    <property type="match status" value="2"/>
</dbReference>
<dbReference type="InterPro" id="IPR003591">
    <property type="entry name" value="Leu-rich_rpt_typical-subtyp"/>
</dbReference>
<dbReference type="PANTHER" id="PTHR45712:SF22">
    <property type="entry name" value="INSULIN-LIKE GROWTH FACTOR-BINDING PROTEIN COMPLEX ACID LABILE SUBUNIT"/>
    <property type="match status" value="1"/>
</dbReference>
<evidence type="ECO:0000256" key="1">
    <source>
        <dbReference type="ARBA" id="ARBA00022614"/>
    </source>
</evidence>
<dbReference type="PROSITE" id="PS51450">
    <property type="entry name" value="LRR"/>
    <property type="match status" value="1"/>
</dbReference>
<dbReference type="VEuPathDB" id="VectorBase:AFAF013682"/>
<accession>A0A182QNE7</accession>
<evidence type="ECO:0000256" key="2">
    <source>
        <dbReference type="ARBA" id="ARBA00022737"/>
    </source>
</evidence>
<keyword evidence="4" id="KW-1185">Reference proteome</keyword>
<dbReference type="Proteomes" id="UP000075886">
    <property type="component" value="Unassembled WGS sequence"/>
</dbReference>